<evidence type="ECO:0000256" key="12">
    <source>
        <dbReference type="PIRNR" id="PIRNR015601"/>
    </source>
</evidence>
<dbReference type="GO" id="GO:0070042">
    <property type="term" value="F:rRNA (uridine-N3-)-methyltransferase activity"/>
    <property type="evidence" value="ECO:0007669"/>
    <property type="project" value="TreeGrafter"/>
</dbReference>
<dbReference type="InterPro" id="IPR029026">
    <property type="entry name" value="tRNA_m1G_MTases_N"/>
</dbReference>
<evidence type="ECO:0000256" key="1">
    <source>
        <dbReference type="ARBA" id="ARBA00004496"/>
    </source>
</evidence>
<sequence>MPRSHASLPRLYVDFDLGEAMTATLSREHVVYLVTVLRRKEGDGVILFNGRDGAWACRLTDVSRKAVTVEAEARVADQTPPSYLWFGFAPLKVGRLDYLVQKATEMGAGIIQPVMTRFVQGGPPKPDKLFANIVEAAEQCEVLSVPRLESHVSLVDLVRDWTGFHGDRCLLFCDESALSGSPVGALQGLDPDRRVGVLIGPEGGFSDEERALLLAQPFVLPISLGPRILRADTAGVAALAVVQATIGDWR</sequence>
<keyword evidence="5 12" id="KW-0963">Cytoplasm</keyword>
<feature type="domain" description="Ribosomal RNA small subunit methyltransferase E PUA-like" evidence="14">
    <location>
        <begin position="32"/>
        <end position="70"/>
    </location>
</feature>
<evidence type="ECO:0000259" key="13">
    <source>
        <dbReference type="Pfam" id="PF04452"/>
    </source>
</evidence>
<comment type="function">
    <text evidence="10 12">Specifically methylates the N3 position of the uracil ring of uridine 1498 (m3U1498) in 16S rRNA. Acts on the fully assembled 30S ribosomal subunit.</text>
</comment>
<dbReference type="NCBIfam" id="NF008696">
    <property type="entry name" value="PRK11713.3-5"/>
    <property type="match status" value="1"/>
</dbReference>
<dbReference type="PANTHER" id="PTHR30027">
    <property type="entry name" value="RIBOSOMAL RNA SMALL SUBUNIT METHYLTRANSFERASE E"/>
    <property type="match status" value="1"/>
</dbReference>
<feature type="domain" description="Ribosomal RNA small subunit methyltransferase E methyltransferase" evidence="13">
    <location>
        <begin position="84"/>
        <end position="243"/>
    </location>
</feature>
<dbReference type="Gene3D" id="3.40.1280.10">
    <property type="match status" value="1"/>
</dbReference>
<evidence type="ECO:0000313" key="15">
    <source>
        <dbReference type="EMBL" id="SFZ86132.1"/>
    </source>
</evidence>
<dbReference type="RefSeq" id="WP_072345490.1">
    <property type="nucleotide sequence ID" value="NZ_FPKU01000003.1"/>
</dbReference>
<dbReference type="InterPro" id="IPR046887">
    <property type="entry name" value="RsmE_PUA-like"/>
</dbReference>
<evidence type="ECO:0000256" key="11">
    <source>
        <dbReference type="ARBA" id="ARBA00047944"/>
    </source>
</evidence>
<evidence type="ECO:0000256" key="7">
    <source>
        <dbReference type="ARBA" id="ARBA00022603"/>
    </source>
</evidence>
<evidence type="ECO:0000256" key="5">
    <source>
        <dbReference type="ARBA" id="ARBA00022490"/>
    </source>
</evidence>
<comment type="catalytic activity">
    <reaction evidence="11 12">
        <text>uridine(1498) in 16S rRNA + S-adenosyl-L-methionine = N(3)-methyluridine(1498) in 16S rRNA + S-adenosyl-L-homocysteine + H(+)</text>
        <dbReference type="Rhea" id="RHEA:42920"/>
        <dbReference type="Rhea" id="RHEA-COMP:10283"/>
        <dbReference type="Rhea" id="RHEA-COMP:10284"/>
        <dbReference type="ChEBI" id="CHEBI:15378"/>
        <dbReference type="ChEBI" id="CHEBI:57856"/>
        <dbReference type="ChEBI" id="CHEBI:59789"/>
        <dbReference type="ChEBI" id="CHEBI:65315"/>
        <dbReference type="ChEBI" id="CHEBI:74502"/>
        <dbReference type="EC" id="2.1.1.193"/>
    </reaction>
</comment>
<comment type="similarity">
    <text evidence="2 12">Belongs to the RNA methyltransferase RsmE family.</text>
</comment>
<comment type="subcellular location">
    <subcellularLocation>
        <location evidence="1 12">Cytoplasm</location>
    </subcellularLocation>
</comment>
<evidence type="ECO:0000313" key="16">
    <source>
        <dbReference type="Proteomes" id="UP000183447"/>
    </source>
</evidence>
<keyword evidence="16" id="KW-1185">Reference proteome</keyword>
<dbReference type="InterPro" id="IPR029028">
    <property type="entry name" value="Alpha/beta_knot_MTases"/>
</dbReference>
<dbReference type="Pfam" id="PF20260">
    <property type="entry name" value="PUA_4"/>
    <property type="match status" value="1"/>
</dbReference>
<accession>A0A1K2I2Y9</accession>
<evidence type="ECO:0000259" key="14">
    <source>
        <dbReference type="Pfam" id="PF20260"/>
    </source>
</evidence>
<reference evidence="15 16" key="1">
    <citation type="submission" date="2016-11" db="EMBL/GenBank/DDBJ databases">
        <authorList>
            <person name="Jaros S."/>
            <person name="Januszkiewicz K."/>
            <person name="Wedrychowicz H."/>
        </authorList>
    </citation>
    <scope>NUCLEOTIDE SEQUENCE [LARGE SCALE GENOMIC DNA]</scope>
    <source>
        <strain evidence="15 16">ATCC 23634</strain>
    </source>
</reference>
<dbReference type="EC" id="2.1.1.193" evidence="3 12"/>
<evidence type="ECO:0000256" key="6">
    <source>
        <dbReference type="ARBA" id="ARBA00022552"/>
    </source>
</evidence>
<dbReference type="GO" id="GO:0005737">
    <property type="term" value="C:cytoplasm"/>
    <property type="evidence" value="ECO:0007669"/>
    <property type="project" value="UniProtKB-SubCell"/>
</dbReference>
<keyword evidence="8 12" id="KW-0808">Transferase</keyword>
<dbReference type="GO" id="GO:0070475">
    <property type="term" value="P:rRNA base methylation"/>
    <property type="evidence" value="ECO:0007669"/>
    <property type="project" value="TreeGrafter"/>
</dbReference>
<evidence type="ECO:0000256" key="3">
    <source>
        <dbReference type="ARBA" id="ARBA00012328"/>
    </source>
</evidence>
<dbReference type="AlphaFoldDB" id="A0A1K2I2Y9"/>
<proteinExistence type="inferred from homology"/>
<dbReference type="Pfam" id="PF04452">
    <property type="entry name" value="Methyltrans_RNA"/>
    <property type="match status" value="1"/>
</dbReference>
<dbReference type="NCBIfam" id="TIGR00046">
    <property type="entry name" value="RsmE family RNA methyltransferase"/>
    <property type="match status" value="1"/>
</dbReference>
<evidence type="ECO:0000256" key="8">
    <source>
        <dbReference type="ARBA" id="ARBA00022679"/>
    </source>
</evidence>
<dbReference type="Gene3D" id="2.40.240.20">
    <property type="entry name" value="Hypothetical PUA domain-like, domain 1"/>
    <property type="match status" value="1"/>
</dbReference>
<evidence type="ECO:0000256" key="10">
    <source>
        <dbReference type="ARBA" id="ARBA00025699"/>
    </source>
</evidence>
<dbReference type="CDD" id="cd18084">
    <property type="entry name" value="RsmE-like"/>
    <property type="match status" value="1"/>
</dbReference>
<dbReference type="PANTHER" id="PTHR30027:SF3">
    <property type="entry name" value="16S RRNA (URACIL(1498)-N(3))-METHYLTRANSFERASE"/>
    <property type="match status" value="1"/>
</dbReference>
<dbReference type="PIRSF" id="PIRSF015601">
    <property type="entry name" value="MTase_slr0722"/>
    <property type="match status" value="1"/>
</dbReference>
<protein>
    <recommendedName>
        <fullName evidence="4 12">Ribosomal RNA small subunit methyltransferase E</fullName>
        <ecNumber evidence="3 12">2.1.1.193</ecNumber>
    </recommendedName>
</protein>
<evidence type="ECO:0000256" key="2">
    <source>
        <dbReference type="ARBA" id="ARBA00005528"/>
    </source>
</evidence>
<organism evidence="15 16">
    <name type="scientific">Devosia enhydra</name>
    <dbReference type="NCBI Taxonomy" id="665118"/>
    <lineage>
        <taxon>Bacteria</taxon>
        <taxon>Pseudomonadati</taxon>
        <taxon>Pseudomonadota</taxon>
        <taxon>Alphaproteobacteria</taxon>
        <taxon>Hyphomicrobiales</taxon>
        <taxon>Devosiaceae</taxon>
        <taxon>Devosia</taxon>
    </lineage>
</organism>
<dbReference type="OrthoDB" id="9815641at2"/>
<evidence type="ECO:0000256" key="9">
    <source>
        <dbReference type="ARBA" id="ARBA00022691"/>
    </source>
</evidence>
<dbReference type="Proteomes" id="UP000183447">
    <property type="component" value="Unassembled WGS sequence"/>
</dbReference>
<dbReference type="InterPro" id="IPR006700">
    <property type="entry name" value="RsmE"/>
</dbReference>
<dbReference type="InterPro" id="IPR015947">
    <property type="entry name" value="PUA-like_sf"/>
</dbReference>
<evidence type="ECO:0000256" key="4">
    <source>
        <dbReference type="ARBA" id="ARBA00013673"/>
    </source>
</evidence>
<keyword evidence="7 12" id="KW-0489">Methyltransferase</keyword>
<keyword evidence="9 12" id="KW-0949">S-adenosyl-L-methionine</keyword>
<dbReference type="SUPFAM" id="SSF88697">
    <property type="entry name" value="PUA domain-like"/>
    <property type="match status" value="1"/>
</dbReference>
<dbReference type="STRING" id="665118.SAMN02983003_3306"/>
<name>A0A1K2I2Y9_9HYPH</name>
<dbReference type="InterPro" id="IPR046886">
    <property type="entry name" value="RsmE_MTase_dom"/>
</dbReference>
<dbReference type="EMBL" id="FPKU01000003">
    <property type="protein sequence ID" value="SFZ86132.1"/>
    <property type="molecule type" value="Genomic_DNA"/>
</dbReference>
<dbReference type="SUPFAM" id="SSF75217">
    <property type="entry name" value="alpha/beta knot"/>
    <property type="match status" value="1"/>
</dbReference>
<gene>
    <name evidence="15" type="ORF">SAMN02983003_3306</name>
</gene>
<keyword evidence="6 12" id="KW-0698">rRNA processing</keyword>